<dbReference type="WBParaSite" id="jg4560">
    <property type="protein sequence ID" value="jg4560"/>
    <property type="gene ID" value="jg4560"/>
</dbReference>
<evidence type="ECO:0000313" key="2">
    <source>
        <dbReference type="Proteomes" id="UP000887574"/>
    </source>
</evidence>
<protein>
    <submittedName>
        <fullName evidence="3">Uncharacterized protein</fullName>
    </submittedName>
</protein>
<proteinExistence type="predicted"/>
<feature type="region of interest" description="Disordered" evidence="1">
    <location>
        <begin position="1"/>
        <end position="65"/>
    </location>
</feature>
<dbReference type="Proteomes" id="UP000887574">
    <property type="component" value="Unplaced"/>
</dbReference>
<reference evidence="3" key="1">
    <citation type="submission" date="2022-11" db="UniProtKB">
        <authorList>
            <consortium name="WormBaseParasite"/>
        </authorList>
    </citation>
    <scope>IDENTIFICATION</scope>
</reference>
<accession>A0A915ED03</accession>
<feature type="compositionally biased region" description="Polar residues" evidence="1">
    <location>
        <begin position="16"/>
        <end position="25"/>
    </location>
</feature>
<organism evidence="2 3">
    <name type="scientific">Ditylenchus dipsaci</name>
    <dbReference type="NCBI Taxonomy" id="166011"/>
    <lineage>
        <taxon>Eukaryota</taxon>
        <taxon>Metazoa</taxon>
        <taxon>Ecdysozoa</taxon>
        <taxon>Nematoda</taxon>
        <taxon>Chromadorea</taxon>
        <taxon>Rhabditida</taxon>
        <taxon>Tylenchina</taxon>
        <taxon>Tylenchomorpha</taxon>
        <taxon>Sphaerularioidea</taxon>
        <taxon>Anguinidae</taxon>
        <taxon>Anguininae</taxon>
        <taxon>Ditylenchus</taxon>
    </lineage>
</organism>
<feature type="compositionally biased region" description="Basic and acidic residues" evidence="1">
    <location>
        <begin position="35"/>
        <end position="46"/>
    </location>
</feature>
<name>A0A915ED03_9BILA</name>
<dbReference type="AlphaFoldDB" id="A0A915ED03"/>
<evidence type="ECO:0000313" key="3">
    <source>
        <dbReference type="WBParaSite" id="jg4560"/>
    </source>
</evidence>
<evidence type="ECO:0000256" key="1">
    <source>
        <dbReference type="SAM" id="MobiDB-lite"/>
    </source>
</evidence>
<keyword evidence="2" id="KW-1185">Reference proteome</keyword>
<sequence>MQAQEVNPNKPCDDLSPNSLSTTLKRSMKSLGVHEQVRLQPPKDSRPVSSMSFTGSATSRDSGCSFGEQVSPVNFTCGETNTNPESPPLAEQCNIVDFLPLSHPQFKVFSPLMALYLMSLKVSTTLVRIFGPTTTSNE</sequence>
<feature type="compositionally biased region" description="Polar residues" evidence="1">
    <location>
        <begin position="47"/>
        <end position="62"/>
    </location>
</feature>